<dbReference type="PANTHER" id="PTHR48078:SF6">
    <property type="entry name" value="L-THREONINE DEHYDRATASE CATABOLIC TDCB"/>
    <property type="match status" value="1"/>
</dbReference>
<dbReference type="Gene3D" id="3.40.50.1100">
    <property type="match status" value="2"/>
</dbReference>
<name>A0A7C4NNU1_9CREN</name>
<dbReference type="PANTHER" id="PTHR48078">
    <property type="entry name" value="THREONINE DEHYDRATASE, MITOCHONDRIAL-RELATED"/>
    <property type="match status" value="1"/>
</dbReference>
<dbReference type="InterPro" id="IPR050147">
    <property type="entry name" value="Ser/Thr_Dehydratase"/>
</dbReference>
<sequence>MIECNWFCHRCGFKDRIASRYYWRCPVCGSPIDLDYKPIYEVGSKGLDRFRGLLPFTPTKYIGEGETKSIVEKIDGVEFLFKLEYMNPSGSFKDRGTSLTVSYAYLMEFKDVVEDSSGNTGISVALYSKAYGLRSRIVIPSTTSKAKKCLIRMLGAEVIEVPTRKDAADYVLSLAGKYFYVGHTWNPLYVYGSTTISFEVYEEYGPPDVVIIPTGSGGLLLGILKGFEILKKIGRNLKIPTPIAVQGYSVQPVFKAVKGFEEVGESSNLAEGIMVPNPPRLNEIKEYIAKYSGDVILVGNSEISKAMEDLMGMGFIVEPTSATAYAAFKKYKDRFQGLRVLIVLTGSGLKLCEN</sequence>
<evidence type="ECO:0000256" key="3">
    <source>
        <dbReference type="ARBA" id="ARBA00023239"/>
    </source>
</evidence>
<organism evidence="6">
    <name type="scientific">Ignisphaera aggregans</name>
    <dbReference type="NCBI Taxonomy" id="334771"/>
    <lineage>
        <taxon>Archaea</taxon>
        <taxon>Thermoproteota</taxon>
        <taxon>Thermoprotei</taxon>
        <taxon>Desulfurococcales</taxon>
        <taxon>Desulfurococcaceae</taxon>
        <taxon>Ignisphaera</taxon>
    </lineage>
</organism>
<gene>
    <name evidence="6" type="ORF">ENU08_07885</name>
    <name evidence="5" type="ORF">ENU41_08170</name>
</gene>
<keyword evidence="2" id="KW-0663">Pyridoxal phosphate</keyword>
<dbReference type="GO" id="GO:0006567">
    <property type="term" value="P:L-threonine catabolic process"/>
    <property type="evidence" value="ECO:0007669"/>
    <property type="project" value="TreeGrafter"/>
</dbReference>
<dbReference type="InterPro" id="IPR036052">
    <property type="entry name" value="TrpB-like_PALP_sf"/>
</dbReference>
<dbReference type="Pfam" id="PF00291">
    <property type="entry name" value="PALP"/>
    <property type="match status" value="1"/>
</dbReference>
<comment type="caution">
    <text evidence="6">The sequence shown here is derived from an EMBL/GenBank/DDBJ whole genome shotgun (WGS) entry which is preliminary data.</text>
</comment>
<reference evidence="6" key="1">
    <citation type="journal article" date="2020" name="mSystems">
        <title>Genome- and Community-Level Interaction Insights into Carbon Utilization and Element Cycling Functions of Hydrothermarchaeota in Hydrothermal Sediment.</title>
        <authorList>
            <person name="Zhou Z."/>
            <person name="Liu Y."/>
            <person name="Xu W."/>
            <person name="Pan J."/>
            <person name="Luo Z.H."/>
            <person name="Li M."/>
        </authorList>
    </citation>
    <scope>NUCLEOTIDE SEQUENCE [LARGE SCALE GENOMIC DNA]</scope>
    <source>
        <strain evidence="6">SpSt-637</strain>
        <strain evidence="5">SpSt-667</strain>
    </source>
</reference>
<dbReference type="EMBL" id="DTCK01000042">
    <property type="protein sequence ID" value="HGQ36629.1"/>
    <property type="molecule type" value="Genomic_DNA"/>
</dbReference>
<comment type="cofactor">
    <cofactor evidence="1">
        <name>pyridoxal 5'-phosphate</name>
        <dbReference type="ChEBI" id="CHEBI:597326"/>
    </cofactor>
</comment>
<dbReference type="GO" id="GO:0006565">
    <property type="term" value="P:L-serine catabolic process"/>
    <property type="evidence" value="ECO:0007669"/>
    <property type="project" value="TreeGrafter"/>
</dbReference>
<dbReference type="EMBL" id="DTBD01000071">
    <property type="protein sequence ID" value="HGQ65148.1"/>
    <property type="molecule type" value="Genomic_DNA"/>
</dbReference>
<evidence type="ECO:0000256" key="2">
    <source>
        <dbReference type="ARBA" id="ARBA00022898"/>
    </source>
</evidence>
<evidence type="ECO:0000313" key="5">
    <source>
        <dbReference type="EMBL" id="HGQ36629.1"/>
    </source>
</evidence>
<accession>A0A7C4NNU1</accession>
<evidence type="ECO:0000259" key="4">
    <source>
        <dbReference type="Pfam" id="PF00291"/>
    </source>
</evidence>
<protein>
    <submittedName>
        <fullName evidence="6">Pyridoxal-phosphate dependent enzyme</fullName>
    </submittedName>
</protein>
<keyword evidence="3" id="KW-0456">Lyase</keyword>
<dbReference type="GO" id="GO:0003941">
    <property type="term" value="F:L-serine ammonia-lyase activity"/>
    <property type="evidence" value="ECO:0007669"/>
    <property type="project" value="TreeGrafter"/>
</dbReference>
<dbReference type="GO" id="GO:0009097">
    <property type="term" value="P:isoleucine biosynthetic process"/>
    <property type="evidence" value="ECO:0007669"/>
    <property type="project" value="TreeGrafter"/>
</dbReference>
<evidence type="ECO:0000256" key="1">
    <source>
        <dbReference type="ARBA" id="ARBA00001933"/>
    </source>
</evidence>
<dbReference type="AlphaFoldDB" id="A0A7C4NNU1"/>
<feature type="domain" description="Tryptophan synthase beta chain-like PALP" evidence="4">
    <location>
        <begin position="73"/>
        <end position="346"/>
    </location>
</feature>
<proteinExistence type="predicted"/>
<dbReference type="GO" id="GO:0004794">
    <property type="term" value="F:threonine deaminase activity"/>
    <property type="evidence" value="ECO:0007669"/>
    <property type="project" value="TreeGrafter"/>
</dbReference>
<evidence type="ECO:0000313" key="6">
    <source>
        <dbReference type="EMBL" id="HGQ65148.1"/>
    </source>
</evidence>
<dbReference type="InterPro" id="IPR001926">
    <property type="entry name" value="TrpB-like_PALP"/>
</dbReference>
<dbReference type="SUPFAM" id="SSF53686">
    <property type="entry name" value="Tryptophan synthase beta subunit-like PLP-dependent enzymes"/>
    <property type="match status" value="1"/>
</dbReference>